<keyword evidence="1" id="KW-0812">Transmembrane</keyword>
<protein>
    <submittedName>
        <fullName evidence="2">FtsX-like permease family protein</fullName>
    </submittedName>
</protein>
<feature type="transmembrane region" description="Helical" evidence="1">
    <location>
        <begin position="294"/>
        <end position="324"/>
    </location>
</feature>
<evidence type="ECO:0000313" key="3">
    <source>
        <dbReference type="Proteomes" id="UP000183190"/>
    </source>
</evidence>
<dbReference type="AlphaFoldDB" id="A0A1H6J1J2"/>
<keyword evidence="1" id="KW-1133">Transmembrane helix</keyword>
<evidence type="ECO:0000256" key="1">
    <source>
        <dbReference type="SAM" id="Phobius"/>
    </source>
</evidence>
<name>A0A1H6J1J2_RUMFL</name>
<organism evidence="2 3">
    <name type="scientific">Ruminococcus flavefaciens</name>
    <dbReference type="NCBI Taxonomy" id="1265"/>
    <lineage>
        <taxon>Bacteria</taxon>
        <taxon>Bacillati</taxon>
        <taxon>Bacillota</taxon>
        <taxon>Clostridia</taxon>
        <taxon>Eubacteriales</taxon>
        <taxon>Oscillospiraceae</taxon>
        <taxon>Ruminococcus</taxon>
    </lineage>
</organism>
<keyword evidence="1" id="KW-0472">Membrane</keyword>
<evidence type="ECO:0000313" key="2">
    <source>
        <dbReference type="EMBL" id="SEH52718.1"/>
    </source>
</evidence>
<dbReference type="Proteomes" id="UP000183190">
    <property type="component" value="Unassembled WGS sequence"/>
</dbReference>
<reference evidence="2 3" key="1">
    <citation type="submission" date="2016-10" db="EMBL/GenBank/DDBJ databases">
        <authorList>
            <person name="de Groot N.N."/>
        </authorList>
    </citation>
    <scope>NUCLEOTIDE SEQUENCE [LARGE SCALE GENOMIC DNA]</scope>
    <source>
        <strain evidence="2 3">YAD2003</strain>
    </source>
</reference>
<feature type="transmembrane region" description="Helical" evidence="1">
    <location>
        <begin position="248"/>
        <end position="273"/>
    </location>
</feature>
<dbReference type="EMBL" id="FNWV01000003">
    <property type="protein sequence ID" value="SEH52718.1"/>
    <property type="molecule type" value="Genomic_DNA"/>
</dbReference>
<feature type="transmembrane region" description="Helical" evidence="1">
    <location>
        <begin position="344"/>
        <end position="361"/>
    </location>
</feature>
<proteinExistence type="predicted"/>
<gene>
    <name evidence="2" type="ORF">SAMN02910265_01268</name>
</gene>
<sequence>MKKISILWFSLKELKHNFVMLLISFLLLTSILTAAFFVSVASSDLIGSFFDYISSSSYKTSGEKGFSFTLNGLQYTALDTVSDLPFISVIPDDIMVRSSDFYYNGNELGDHNIMAHYPNPKGKIRIISGTDLTKEVIDSELIWISEQFSEKTNCKTGDIIANNISSNLTVEYKVAGIFEGDDDIDAFLPFGTYYKTMEKAGFYIGTTMTGTISDVANYKKMSAELKKRGIHSESNYDEEIKAITLMDLLLQALFVVVVIAGIWTFSNLCSIILNNRKRFIIHLQILGMKPIQALSVYGFIIIAISMLAFLLAILFSNIFSVYIIDLAKKIYPELGKMEVNIASQLVKGIVVFLITICLVLVRSYKNIRSTELISQLSEVQ</sequence>
<accession>A0A1H6J1J2</accession>